<name>A0ABW0PZG4_9HYPH</name>
<proteinExistence type="predicted"/>
<evidence type="ECO:0000313" key="2">
    <source>
        <dbReference type="EMBL" id="MFC5515784.1"/>
    </source>
</evidence>
<dbReference type="EMBL" id="JBHSML010000003">
    <property type="protein sequence ID" value="MFC5515784.1"/>
    <property type="molecule type" value="Genomic_DNA"/>
</dbReference>
<organism evidence="2 3">
    <name type="scientific">Kaistia terrae</name>
    <dbReference type="NCBI Taxonomy" id="537017"/>
    <lineage>
        <taxon>Bacteria</taxon>
        <taxon>Pseudomonadati</taxon>
        <taxon>Pseudomonadota</taxon>
        <taxon>Alphaproteobacteria</taxon>
        <taxon>Hyphomicrobiales</taxon>
        <taxon>Kaistiaceae</taxon>
        <taxon>Kaistia</taxon>
    </lineage>
</organism>
<reference evidence="3" key="1">
    <citation type="journal article" date="2019" name="Int. J. Syst. Evol. Microbiol.">
        <title>The Global Catalogue of Microorganisms (GCM) 10K type strain sequencing project: providing services to taxonomists for standard genome sequencing and annotation.</title>
        <authorList>
            <consortium name="The Broad Institute Genomics Platform"/>
            <consortium name="The Broad Institute Genome Sequencing Center for Infectious Disease"/>
            <person name="Wu L."/>
            <person name="Ma J."/>
        </authorList>
    </citation>
    <scope>NUCLEOTIDE SEQUENCE [LARGE SCALE GENOMIC DNA]</scope>
    <source>
        <strain evidence="3">KACC 12633</strain>
    </source>
</reference>
<gene>
    <name evidence="2" type="ORF">ACFPP9_08395</name>
</gene>
<comment type="caution">
    <text evidence="2">The sequence shown here is derived from an EMBL/GenBank/DDBJ whole genome shotgun (WGS) entry which is preliminary data.</text>
</comment>
<evidence type="ECO:0000259" key="1">
    <source>
        <dbReference type="Pfam" id="PF20172"/>
    </source>
</evidence>
<keyword evidence="3" id="KW-1185">Reference proteome</keyword>
<dbReference type="Pfam" id="PF20172">
    <property type="entry name" value="DUF6538"/>
    <property type="match status" value="1"/>
</dbReference>
<dbReference type="Proteomes" id="UP001596150">
    <property type="component" value="Unassembled WGS sequence"/>
</dbReference>
<protein>
    <submittedName>
        <fullName evidence="2">DUF6538 domain-containing protein</fullName>
    </submittedName>
</protein>
<accession>A0ABW0PZG4</accession>
<evidence type="ECO:0000313" key="3">
    <source>
        <dbReference type="Proteomes" id="UP001596150"/>
    </source>
</evidence>
<sequence length="79" mass="9004">MPQILLQKRDAASIKHVHLNRGRYVLRVTVPEDFRDIIGKRELVEPLDDDKKTAERMSHGVIAGSLDQLEQARESLTAQ</sequence>
<dbReference type="RefSeq" id="WP_380223800.1">
    <property type="nucleotide sequence ID" value="NZ_JAPKNH010000001.1"/>
</dbReference>
<dbReference type="InterPro" id="IPR046668">
    <property type="entry name" value="DUF6538"/>
</dbReference>
<feature type="domain" description="DUF6538" evidence="1">
    <location>
        <begin position="16"/>
        <end position="73"/>
    </location>
</feature>